<dbReference type="EMBL" id="CP017476">
    <property type="protein sequence ID" value="AOW13441.1"/>
    <property type="molecule type" value="Genomic_DNA"/>
</dbReference>
<evidence type="ECO:0000313" key="2">
    <source>
        <dbReference type="EMBL" id="AOW13441.1"/>
    </source>
</evidence>
<dbReference type="SUPFAM" id="SSF52309">
    <property type="entry name" value="N-(deoxy)ribosyltransferase-like"/>
    <property type="match status" value="1"/>
</dbReference>
<organism evidence="2 5">
    <name type="scientific">Hydrogenophaga crassostreae</name>
    <dbReference type="NCBI Taxonomy" id="1763535"/>
    <lineage>
        <taxon>Bacteria</taxon>
        <taxon>Pseudomonadati</taxon>
        <taxon>Pseudomonadota</taxon>
        <taxon>Betaproteobacteria</taxon>
        <taxon>Burkholderiales</taxon>
        <taxon>Comamonadaceae</taxon>
        <taxon>Hydrogenophaga</taxon>
    </lineage>
</organism>
<proteinExistence type="predicted"/>
<gene>
    <name evidence="2" type="ORF">LPB072_11850</name>
    <name evidence="3" type="ORF">LPB72_10470</name>
</gene>
<evidence type="ECO:0000313" key="3">
    <source>
        <dbReference type="EMBL" id="OAD41732.1"/>
    </source>
</evidence>
<dbReference type="Proteomes" id="UP000185680">
    <property type="component" value="Chromosome"/>
</dbReference>
<dbReference type="Proteomes" id="UP000185657">
    <property type="component" value="Unassembled WGS sequence"/>
</dbReference>
<dbReference type="STRING" id="1763535.LPB072_11850"/>
<name>A0A167HTU0_9BURK</name>
<feature type="region of interest" description="Disordered" evidence="1">
    <location>
        <begin position="645"/>
        <end position="667"/>
    </location>
</feature>
<evidence type="ECO:0000313" key="5">
    <source>
        <dbReference type="Proteomes" id="UP000185680"/>
    </source>
</evidence>
<dbReference type="AlphaFoldDB" id="A0A167HTU0"/>
<feature type="region of interest" description="Disordered" evidence="1">
    <location>
        <begin position="581"/>
        <end position="605"/>
    </location>
</feature>
<dbReference type="EMBL" id="LVWD01000013">
    <property type="protein sequence ID" value="OAD41732.1"/>
    <property type="molecule type" value="Genomic_DNA"/>
</dbReference>
<sequence length="806" mass="85671">MASDSLSREQQTVVDWLNAAADRGGAGSYPGGISRFRSDLFGLLDQLPVRVPNQAADAVTLLYSGNTGNVAGNWQLAESIGQHSGGKVVTIGETAVGSLQNHADFQKALLDAIGEDSPRLYRELDAGIAADGRKVESIWDRASRRLAQGATGDVRTLTSLAEDHKVFASTELPAILDNPKVTHLNGVPIDSYRQIYAETPGGMNAKLSEVNQSVQASSRELARGMRWTDTGGEVPNAGRFRVDPGQLFEGTPYDAPPRVAANAASFDMATGPQPFETPEQIARMAHGRERLALEVDTLARRGAHGATEALDHTPRRLHLPSATVLKGLGVAGMAYGIYEGYGELTTAIDGAQSTRDLHVRAAEAATDLGVRSAVSGSAGFVGGVAGGAAGSLVAPGPGTVGGAIVVGGAAAYGAEKAYEESRVQQWSRTLGRELGELSYDHFSREGRLLQRLEGLQENLVNAASPARRMEIQRELETVGEAFKTEADKNNAYFEGRGLIEKDWEAMSARFPGLDKSDVVDAYEVRLEAGKRPAQAAMAGYSDAVHAEVAPRGLPYVPDVDYGSFANGALQQAQRRYSQEVRADQREATALSQKGPEASPVPFIGGWIGRRNHTESLETLNNEQWRDRGHLSAIEDAMRARGLEVAPVNSRTPASAPEAPGAMATPRSSTSAADTRINEAPVALSPVSQRLVADSERAVGGLADKHGLPWDQGLENTSYAVAASARGAGMTEVNLFRVTGGLIRAGQHDGHVIRETALDASQAANTPKSVSVQTMVELDHQTRLEANERPVHLPVQALEPESSRSMA</sequence>
<evidence type="ECO:0008006" key="6">
    <source>
        <dbReference type="Google" id="ProtNLM"/>
    </source>
</evidence>
<evidence type="ECO:0000313" key="4">
    <source>
        <dbReference type="Proteomes" id="UP000185657"/>
    </source>
</evidence>
<reference evidence="2 5" key="2">
    <citation type="submission" date="2016-10" db="EMBL/GenBank/DDBJ databases">
        <title>Hydorgenophaga sp. LPB0072 isolated from gastropod.</title>
        <authorList>
            <person name="Kim E."/>
            <person name="Yi H."/>
        </authorList>
    </citation>
    <scope>NUCLEOTIDE SEQUENCE [LARGE SCALE GENOMIC DNA]</scope>
    <source>
        <strain evidence="2 5">LPB0072</strain>
    </source>
</reference>
<protein>
    <recommendedName>
        <fullName evidence="6">Large polyvalent protein-associated domain-containing protein</fullName>
    </recommendedName>
</protein>
<accession>A0A167HTU0</accession>
<evidence type="ECO:0000256" key="1">
    <source>
        <dbReference type="SAM" id="MobiDB-lite"/>
    </source>
</evidence>
<dbReference type="KEGG" id="hyl:LPB072_11850"/>
<reference evidence="3 4" key="1">
    <citation type="submission" date="2016-02" db="EMBL/GenBank/DDBJ databases">
        <title>Draft genome sequence of Hydrogenophaga sp. LPB0072.</title>
        <authorList>
            <person name="Shin S.-K."/>
            <person name="Yi H."/>
        </authorList>
    </citation>
    <scope>NUCLEOTIDE SEQUENCE [LARGE SCALE GENOMIC DNA]</scope>
    <source>
        <strain evidence="3 4">LPB0072</strain>
    </source>
</reference>
<feature type="region of interest" description="Disordered" evidence="1">
    <location>
        <begin position="786"/>
        <end position="806"/>
    </location>
</feature>
<keyword evidence="4" id="KW-1185">Reference proteome</keyword>